<proteinExistence type="predicted"/>
<dbReference type="PANTHER" id="PTHR33112:SF16">
    <property type="entry name" value="HETEROKARYON INCOMPATIBILITY DOMAIN-CONTAINING PROTEIN"/>
    <property type="match status" value="1"/>
</dbReference>
<name>A0AAN7ACU8_9PEZI</name>
<reference evidence="2" key="1">
    <citation type="journal article" date="2023" name="Mol. Phylogenet. Evol.">
        <title>Genome-scale phylogeny and comparative genomics of the fungal order Sordariales.</title>
        <authorList>
            <person name="Hensen N."/>
            <person name="Bonometti L."/>
            <person name="Westerberg I."/>
            <person name="Brannstrom I.O."/>
            <person name="Guillou S."/>
            <person name="Cros-Aarteil S."/>
            <person name="Calhoun S."/>
            <person name="Haridas S."/>
            <person name="Kuo A."/>
            <person name="Mondo S."/>
            <person name="Pangilinan J."/>
            <person name="Riley R."/>
            <person name="LaButti K."/>
            <person name="Andreopoulos B."/>
            <person name="Lipzen A."/>
            <person name="Chen C."/>
            <person name="Yan M."/>
            <person name="Daum C."/>
            <person name="Ng V."/>
            <person name="Clum A."/>
            <person name="Steindorff A."/>
            <person name="Ohm R.A."/>
            <person name="Martin F."/>
            <person name="Silar P."/>
            <person name="Natvig D.O."/>
            <person name="Lalanne C."/>
            <person name="Gautier V."/>
            <person name="Ament-Velasquez S.L."/>
            <person name="Kruys A."/>
            <person name="Hutchinson M.I."/>
            <person name="Powell A.J."/>
            <person name="Barry K."/>
            <person name="Miller A.N."/>
            <person name="Grigoriev I.V."/>
            <person name="Debuchy R."/>
            <person name="Gladieux P."/>
            <person name="Hiltunen Thoren M."/>
            <person name="Johannesson H."/>
        </authorList>
    </citation>
    <scope>NUCLEOTIDE SEQUENCE</scope>
    <source>
        <strain evidence="2">PSN309</strain>
    </source>
</reference>
<feature type="domain" description="Heterokaryon incompatibility" evidence="1">
    <location>
        <begin position="246"/>
        <end position="400"/>
    </location>
</feature>
<dbReference type="EMBL" id="MU864514">
    <property type="protein sequence ID" value="KAK4183936.1"/>
    <property type="molecule type" value="Genomic_DNA"/>
</dbReference>
<evidence type="ECO:0000313" key="2">
    <source>
        <dbReference type="EMBL" id="KAK4183936.1"/>
    </source>
</evidence>
<evidence type="ECO:0000313" key="3">
    <source>
        <dbReference type="Proteomes" id="UP001302126"/>
    </source>
</evidence>
<dbReference type="AlphaFoldDB" id="A0AAN7ACU8"/>
<gene>
    <name evidence="2" type="ORF">QBC35DRAFT_77363</name>
</gene>
<evidence type="ECO:0000259" key="1">
    <source>
        <dbReference type="Pfam" id="PF06985"/>
    </source>
</evidence>
<accession>A0AAN7ACU8</accession>
<dbReference type="PANTHER" id="PTHR33112">
    <property type="entry name" value="DOMAIN PROTEIN, PUTATIVE-RELATED"/>
    <property type="match status" value="1"/>
</dbReference>
<comment type="caution">
    <text evidence="2">The sequence shown here is derived from an EMBL/GenBank/DDBJ whole genome shotgun (WGS) entry which is preliminary data.</text>
</comment>
<organism evidence="2 3">
    <name type="scientific">Podospora australis</name>
    <dbReference type="NCBI Taxonomy" id="1536484"/>
    <lineage>
        <taxon>Eukaryota</taxon>
        <taxon>Fungi</taxon>
        <taxon>Dikarya</taxon>
        <taxon>Ascomycota</taxon>
        <taxon>Pezizomycotina</taxon>
        <taxon>Sordariomycetes</taxon>
        <taxon>Sordariomycetidae</taxon>
        <taxon>Sordariales</taxon>
        <taxon>Podosporaceae</taxon>
        <taxon>Podospora</taxon>
    </lineage>
</organism>
<dbReference type="Proteomes" id="UP001302126">
    <property type="component" value="Unassembled WGS sequence"/>
</dbReference>
<sequence length="768" mass="88139">MSLLEFTMSVIMSPATTLERHVRLVSNFVYNKLQPSVPSSTTTIKDLCHTKQNQYCQQQCNGCGEICELLRWGELQRRRDSSFQGCSPQSRTVHHSYLELDYCARASSCDTCRTIRRAFLLEQITGRDVERLTDPDDQGPIHAKLSLRPSGDVLLLTCRPKSNKATFTATIALNNHSRHLPDDPTRRGARLLPDWQELQRVVQDCHQNHECSSRYRWSHRNPTWLVEIQDNNHIRLVRGPETLVSYVVLSYSWGDPTEMDPAEWARIKGAGTKTKDGIPVPERLNPFPVWELPETMQDAIKIAKTLGFHYIWIDNVCIPKGTNWDTEASLMHEVYGNAAFTLVASSSTKATDRLIVDRLAWSHRSKAVKLRGKWLHNTQMPLDKVRQESPVARRSWTLQEERLSPRVLYWTRQRWYWSCPESQMAELKQLGHPRRDSHEDGAQNPERCPQLFLELCRTGDIEQLHEEWLDIVESYTPRDLVEPRDRFLAISGLAVRFYSAKAEAGGSFISEEYLAGLWKDNFARHLTWSVVKAAPSEHTLQHIAPSWSWASLPLRMDTKTKHTGFKLSEHFKFISVIQEQNDGAKTLLNSDKIKQCDSLTRGRAVEERGRGVKVVEVEGRFRRFISESAREQESWEALEWKRGDRTGFNFTAFPGQDLYARHRMDGRIISKDAHSGEIIGQLDYLAPLSHGFCSQTKPYGASAPFVPYGRENEIVCLELGESAMLLLVRNRKCPGGHQETYRRVGVAIGYTNRKGFFYGCETKRLRLA</sequence>
<reference evidence="2" key="2">
    <citation type="submission" date="2023-05" db="EMBL/GenBank/DDBJ databases">
        <authorList>
            <consortium name="Lawrence Berkeley National Laboratory"/>
            <person name="Steindorff A."/>
            <person name="Hensen N."/>
            <person name="Bonometti L."/>
            <person name="Westerberg I."/>
            <person name="Brannstrom I.O."/>
            <person name="Guillou S."/>
            <person name="Cros-Aarteil S."/>
            <person name="Calhoun S."/>
            <person name="Haridas S."/>
            <person name="Kuo A."/>
            <person name="Mondo S."/>
            <person name="Pangilinan J."/>
            <person name="Riley R."/>
            <person name="Labutti K."/>
            <person name="Andreopoulos B."/>
            <person name="Lipzen A."/>
            <person name="Chen C."/>
            <person name="Yanf M."/>
            <person name="Daum C."/>
            <person name="Ng V."/>
            <person name="Clum A."/>
            <person name="Ohm R."/>
            <person name="Martin F."/>
            <person name="Silar P."/>
            <person name="Natvig D."/>
            <person name="Lalanne C."/>
            <person name="Gautier V."/>
            <person name="Ament-Velasquez S.L."/>
            <person name="Kruys A."/>
            <person name="Hutchinson M.I."/>
            <person name="Powell A.J."/>
            <person name="Barry K."/>
            <person name="Miller A.N."/>
            <person name="Grigoriev I.V."/>
            <person name="Debuchy R."/>
            <person name="Gladieux P."/>
            <person name="Thoren M.H."/>
            <person name="Johannesson H."/>
        </authorList>
    </citation>
    <scope>NUCLEOTIDE SEQUENCE</scope>
    <source>
        <strain evidence="2">PSN309</strain>
    </source>
</reference>
<dbReference type="InterPro" id="IPR010730">
    <property type="entry name" value="HET"/>
</dbReference>
<protein>
    <submittedName>
        <fullName evidence="2">Het protein</fullName>
    </submittedName>
</protein>
<dbReference type="Pfam" id="PF06985">
    <property type="entry name" value="HET"/>
    <property type="match status" value="1"/>
</dbReference>
<keyword evidence="3" id="KW-1185">Reference proteome</keyword>